<name>A0AAD7MF75_9AGAR</name>
<dbReference type="EMBL" id="JARKIB010000331">
    <property type="protein sequence ID" value="KAJ7714069.1"/>
    <property type="molecule type" value="Genomic_DNA"/>
</dbReference>
<dbReference type="Proteomes" id="UP001215598">
    <property type="component" value="Unassembled WGS sequence"/>
</dbReference>
<evidence type="ECO:0000313" key="2">
    <source>
        <dbReference type="Proteomes" id="UP001215598"/>
    </source>
</evidence>
<sequence length="69" mass="7134">MLHESFATKGLSSLTGLYITNASVAPGFNHSIASLVAAVRVGDLIAARFGPAALPGLGLYALEPRVLRL</sequence>
<dbReference type="AlphaFoldDB" id="A0AAD7MF75"/>
<accession>A0AAD7MF75</accession>
<reference evidence="1" key="1">
    <citation type="submission" date="2023-03" db="EMBL/GenBank/DDBJ databases">
        <title>Massive genome expansion in bonnet fungi (Mycena s.s.) driven by repeated elements and novel gene families across ecological guilds.</title>
        <authorList>
            <consortium name="Lawrence Berkeley National Laboratory"/>
            <person name="Harder C.B."/>
            <person name="Miyauchi S."/>
            <person name="Viragh M."/>
            <person name="Kuo A."/>
            <person name="Thoen E."/>
            <person name="Andreopoulos B."/>
            <person name="Lu D."/>
            <person name="Skrede I."/>
            <person name="Drula E."/>
            <person name="Henrissat B."/>
            <person name="Morin E."/>
            <person name="Kohler A."/>
            <person name="Barry K."/>
            <person name="LaButti K."/>
            <person name="Morin E."/>
            <person name="Salamov A."/>
            <person name="Lipzen A."/>
            <person name="Mereny Z."/>
            <person name="Hegedus B."/>
            <person name="Baldrian P."/>
            <person name="Stursova M."/>
            <person name="Weitz H."/>
            <person name="Taylor A."/>
            <person name="Grigoriev I.V."/>
            <person name="Nagy L.G."/>
            <person name="Martin F."/>
            <person name="Kauserud H."/>
        </authorList>
    </citation>
    <scope>NUCLEOTIDE SEQUENCE</scope>
    <source>
        <strain evidence="1">CBHHK182m</strain>
    </source>
</reference>
<keyword evidence="2" id="KW-1185">Reference proteome</keyword>
<comment type="caution">
    <text evidence="1">The sequence shown here is derived from an EMBL/GenBank/DDBJ whole genome shotgun (WGS) entry which is preliminary data.</text>
</comment>
<organism evidence="1 2">
    <name type="scientific">Mycena metata</name>
    <dbReference type="NCBI Taxonomy" id="1033252"/>
    <lineage>
        <taxon>Eukaryota</taxon>
        <taxon>Fungi</taxon>
        <taxon>Dikarya</taxon>
        <taxon>Basidiomycota</taxon>
        <taxon>Agaricomycotina</taxon>
        <taxon>Agaricomycetes</taxon>
        <taxon>Agaricomycetidae</taxon>
        <taxon>Agaricales</taxon>
        <taxon>Marasmiineae</taxon>
        <taxon>Mycenaceae</taxon>
        <taxon>Mycena</taxon>
    </lineage>
</organism>
<gene>
    <name evidence="1" type="ORF">B0H16DRAFT_1742866</name>
</gene>
<evidence type="ECO:0000313" key="1">
    <source>
        <dbReference type="EMBL" id="KAJ7714069.1"/>
    </source>
</evidence>
<proteinExistence type="predicted"/>
<protein>
    <submittedName>
        <fullName evidence="1">Uncharacterized protein</fullName>
    </submittedName>
</protein>